<proteinExistence type="predicted"/>
<keyword evidence="1" id="KW-1133">Transmembrane helix</keyword>
<evidence type="ECO:0000313" key="2">
    <source>
        <dbReference type="EMBL" id="CAB4269706.1"/>
    </source>
</evidence>
<feature type="transmembrane region" description="Helical" evidence="1">
    <location>
        <begin position="133"/>
        <end position="151"/>
    </location>
</feature>
<keyword evidence="1" id="KW-0812">Transmembrane</keyword>
<reference evidence="2 3" key="1">
    <citation type="submission" date="2020-05" db="EMBL/GenBank/DDBJ databases">
        <authorList>
            <person name="Campoy J."/>
            <person name="Schneeberger K."/>
            <person name="Spophaly S."/>
        </authorList>
    </citation>
    <scope>NUCLEOTIDE SEQUENCE [LARGE SCALE GENOMIC DNA]</scope>
    <source>
        <strain evidence="2">PruArmRojPasFocal</strain>
    </source>
</reference>
<evidence type="ECO:0000256" key="1">
    <source>
        <dbReference type="SAM" id="Phobius"/>
    </source>
</evidence>
<dbReference type="InterPro" id="IPR053258">
    <property type="entry name" value="Ca-permeable_cation_channel"/>
</dbReference>
<feature type="transmembrane region" description="Helical" evidence="1">
    <location>
        <begin position="40"/>
        <end position="59"/>
    </location>
</feature>
<accession>A0A6J5U0K6</accession>
<protein>
    <submittedName>
        <fullName evidence="2">Uncharacterized protein</fullName>
    </submittedName>
</protein>
<keyword evidence="1" id="KW-0472">Membrane</keyword>
<dbReference type="Proteomes" id="UP000507222">
    <property type="component" value="Unassembled WGS sequence"/>
</dbReference>
<dbReference type="AlphaFoldDB" id="A0A6J5U0K6"/>
<sequence>MAAVNHFYVLNIGMNINPNFNVIYLFNNLQLRNTLYDHDILAFIIPTLLSLVQIIYPAYQDLFRTHPMAMSVVRSSLLAYCLAFSLWVLSIRHYARGQNLAYAHFWCPMAMRLFGSVSVTSLLYILFPHDPSWQPLIYILIAAYFAGIDFASARTLLAASALHFVGGSVAAAAEIAPKTGEKDMSNFAADHNGYATRIVVNTWPPFSMVFRM</sequence>
<feature type="transmembrane region" description="Helical" evidence="1">
    <location>
        <begin position="101"/>
        <end position="127"/>
    </location>
</feature>
<gene>
    <name evidence="2" type="ORF">CURHAP_LOCUS15457</name>
</gene>
<dbReference type="EMBL" id="CAEKDK010000002">
    <property type="protein sequence ID" value="CAB4269706.1"/>
    <property type="molecule type" value="Genomic_DNA"/>
</dbReference>
<organism evidence="2 3">
    <name type="scientific">Prunus armeniaca</name>
    <name type="common">Apricot</name>
    <name type="synonym">Armeniaca vulgaris</name>
    <dbReference type="NCBI Taxonomy" id="36596"/>
    <lineage>
        <taxon>Eukaryota</taxon>
        <taxon>Viridiplantae</taxon>
        <taxon>Streptophyta</taxon>
        <taxon>Embryophyta</taxon>
        <taxon>Tracheophyta</taxon>
        <taxon>Spermatophyta</taxon>
        <taxon>Magnoliopsida</taxon>
        <taxon>eudicotyledons</taxon>
        <taxon>Gunneridae</taxon>
        <taxon>Pentapetalae</taxon>
        <taxon>rosids</taxon>
        <taxon>fabids</taxon>
        <taxon>Rosales</taxon>
        <taxon>Rosaceae</taxon>
        <taxon>Amygdaloideae</taxon>
        <taxon>Amygdaleae</taxon>
        <taxon>Prunus</taxon>
    </lineage>
</organism>
<name>A0A6J5U0K6_PRUAR</name>
<dbReference type="PANTHER" id="PTHR34115:SF5">
    <property type="entry name" value="PROTEIN, PUTATIVE-RELATED"/>
    <property type="match status" value="1"/>
</dbReference>
<dbReference type="PANTHER" id="PTHR34115">
    <property type="entry name" value="PROTEIN, PUTATIVE-RELATED"/>
    <property type="match status" value="1"/>
</dbReference>
<feature type="transmembrane region" description="Helical" evidence="1">
    <location>
        <begin position="71"/>
        <end position="89"/>
    </location>
</feature>
<evidence type="ECO:0000313" key="3">
    <source>
        <dbReference type="Proteomes" id="UP000507222"/>
    </source>
</evidence>